<organism evidence="2 3">
    <name type="scientific">Fraxinus pennsylvanica</name>
    <dbReference type="NCBI Taxonomy" id="56036"/>
    <lineage>
        <taxon>Eukaryota</taxon>
        <taxon>Viridiplantae</taxon>
        <taxon>Streptophyta</taxon>
        <taxon>Embryophyta</taxon>
        <taxon>Tracheophyta</taxon>
        <taxon>Spermatophyta</taxon>
        <taxon>Magnoliopsida</taxon>
        <taxon>eudicotyledons</taxon>
        <taxon>Gunneridae</taxon>
        <taxon>Pentapetalae</taxon>
        <taxon>asterids</taxon>
        <taxon>lamiids</taxon>
        <taxon>Lamiales</taxon>
        <taxon>Oleaceae</taxon>
        <taxon>Oleeae</taxon>
        <taxon>Fraxinus</taxon>
    </lineage>
</organism>
<evidence type="ECO:0000313" key="2">
    <source>
        <dbReference type="EMBL" id="CAI9780746.1"/>
    </source>
</evidence>
<dbReference type="AlphaFoldDB" id="A0AAD2EAG7"/>
<gene>
    <name evidence="2" type="ORF">FPE_LOCUS28176</name>
</gene>
<dbReference type="Gene3D" id="3.30.420.10">
    <property type="entry name" value="Ribonuclease H-like superfamily/Ribonuclease H"/>
    <property type="match status" value="1"/>
</dbReference>
<name>A0AAD2EAG7_9LAMI</name>
<dbReference type="GO" id="GO:0003676">
    <property type="term" value="F:nucleic acid binding"/>
    <property type="evidence" value="ECO:0007669"/>
    <property type="project" value="InterPro"/>
</dbReference>
<protein>
    <recommendedName>
        <fullName evidence="1">RNase H type-1 domain-containing protein</fullName>
    </recommendedName>
</protein>
<dbReference type="InterPro" id="IPR036397">
    <property type="entry name" value="RNaseH_sf"/>
</dbReference>
<dbReference type="InterPro" id="IPR044730">
    <property type="entry name" value="RNase_H-like_dom_plant"/>
</dbReference>
<sequence length="491" mass="57105">MEFKTDNGWNINTLNTILPSEVVNEIVQISITKATDKMFWKPNASGIFSITSCIQLFRQSKTRQMAYKHIWDKRRVAREVWSHFSRAMNVQEIKCGHPRSMLIHWFLQKEANTGEIRNVSPMVIIWFLWMARNKAKHDHYNIRTDRIIKQVYILINALIRAGRIKQNGRSKRNKPIAVKWIKPEVDWFKLNTDGALKGNELAAGGGLLRNNLGDPIWGFYEYYGECSILEAELRAIETGLKLCWTQGYRRVWIETDSKTSITLINQNNGPWGVQYTLQSIREILENMEYKLSHTWREGNQAADWFAARGYCEKRYGLMDANEFKGRINGIVKLDRIDSRSTGGYVFTLEGAAVSRKSLKWTVIARSTMEYEFITLDKCGEETKWLQHFLEDIPKWSKHVPAICRHCDSQSAIGKVQSNIYNDKSRHICRRHNSFRQPIFTRYISIDYVKSKDNIADLLTKGLNRDLVEKSSMGMGQKPIKEYIDTLKTQLS</sequence>
<dbReference type="InterPro" id="IPR012337">
    <property type="entry name" value="RNaseH-like_sf"/>
</dbReference>
<dbReference type="CDD" id="cd09272">
    <property type="entry name" value="RNase_HI_RT_Ty1"/>
    <property type="match status" value="1"/>
</dbReference>
<dbReference type="InterPro" id="IPR053151">
    <property type="entry name" value="RNase_H-like"/>
</dbReference>
<proteinExistence type="predicted"/>
<dbReference type="PANTHER" id="PTHR47723:SF19">
    <property type="entry name" value="POLYNUCLEOTIDYL TRANSFERASE, RIBONUCLEASE H-LIKE SUPERFAMILY PROTEIN"/>
    <property type="match status" value="1"/>
</dbReference>
<accession>A0AAD2EAG7</accession>
<feature type="domain" description="RNase H type-1" evidence="1">
    <location>
        <begin position="191"/>
        <end position="308"/>
    </location>
</feature>
<dbReference type="EMBL" id="OU503052">
    <property type="protein sequence ID" value="CAI9780746.1"/>
    <property type="molecule type" value="Genomic_DNA"/>
</dbReference>
<dbReference type="Pfam" id="PF13456">
    <property type="entry name" value="RVT_3"/>
    <property type="match status" value="1"/>
</dbReference>
<reference evidence="2" key="1">
    <citation type="submission" date="2023-05" db="EMBL/GenBank/DDBJ databases">
        <authorList>
            <person name="Huff M."/>
        </authorList>
    </citation>
    <scope>NUCLEOTIDE SEQUENCE</scope>
</reference>
<dbReference type="InterPro" id="IPR002156">
    <property type="entry name" value="RNaseH_domain"/>
</dbReference>
<dbReference type="PANTHER" id="PTHR47723">
    <property type="entry name" value="OS05G0353850 PROTEIN"/>
    <property type="match status" value="1"/>
</dbReference>
<keyword evidence="3" id="KW-1185">Reference proteome</keyword>
<dbReference type="CDD" id="cd06222">
    <property type="entry name" value="RNase_H_like"/>
    <property type="match status" value="1"/>
</dbReference>
<dbReference type="SUPFAM" id="SSF53098">
    <property type="entry name" value="Ribonuclease H-like"/>
    <property type="match status" value="1"/>
</dbReference>
<evidence type="ECO:0000313" key="3">
    <source>
        <dbReference type="Proteomes" id="UP000834106"/>
    </source>
</evidence>
<evidence type="ECO:0000259" key="1">
    <source>
        <dbReference type="Pfam" id="PF13456"/>
    </source>
</evidence>
<dbReference type="GO" id="GO:0004523">
    <property type="term" value="F:RNA-DNA hybrid ribonuclease activity"/>
    <property type="evidence" value="ECO:0007669"/>
    <property type="project" value="InterPro"/>
</dbReference>
<dbReference type="Proteomes" id="UP000834106">
    <property type="component" value="Chromosome 17"/>
</dbReference>